<dbReference type="InterPro" id="IPR036182">
    <property type="entry name" value="PCuAC_sf"/>
</dbReference>
<evidence type="ECO:0008006" key="4">
    <source>
        <dbReference type="Google" id="ProtNLM"/>
    </source>
</evidence>
<sequence>MNTKSILASVAALGLVMATAACGGDAEEPAADAEPDAPAGITVSDGWMALPAVSGNPAAVYFTVSNSSDTNRMIRSAYVEGAGSAMLHQMSEWNLQPSMDEVMQLDVPAGGNLAFEPESYHVMAMDLADTLEVGGETEVTLTFVGGDKVSFPVEIRAPGDAPGGDPE</sequence>
<organism evidence="2 3">
    <name type="scientific">Erythrobacter westpacificensis</name>
    <dbReference type="NCBI Taxonomy" id="1055231"/>
    <lineage>
        <taxon>Bacteria</taxon>
        <taxon>Pseudomonadati</taxon>
        <taxon>Pseudomonadota</taxon>
        <taxon>Alphaproteobacteria</taxon>
        <taxon>Sphingomonadales</taxon>
        <taxon>Erythrobacteraceae</taxon>
        <taxon>Erythrobacter/Porphyrobacter group</taxon>
        <taxon>Erythrobacter</taxon>
    </lineage>
</organism>
<keyword evidence="1" id="KW-0732">Signal</keyword>
<dbReference type="InterPro" id="IPR007410">
    <property type="entry name" value="LpqE-like"/>
</dbReference>
<name>A0ABP9KKT3_9SPHN</name>
<dbReference type="PROSITE" id="PS51257">
    <property type="entry name" value="PROKAR_LIPOPROTEIN"/>
    <property type="match status" value="1"/>
</dbReference>
<accession>A0ABP9KKT3</accession>
<dbReference type="Proteomes" id="UP001500518">
    <property type="component" value="Unassembled WGS sequence"/>
</dbReference>
<gene>
    <name evidence="2" type="ORF">GCM10023208_24310</name>
</gene>
<dbReference type="RefSeq" id="WP_346033329.1">
    <property type="nucleotide sequence ID" value="NZ_BAABHV010000017.1"/>
</dbReference>
<dbReference type="Pfam" id="PF04314">
    <property type="entry name" value="PCuAC"/>
    <property type="match status" value="1"/>
</dbReference>
<dbReference type="InterPro" id="IPR058248">
    <property type="entry name" value="Lxx211020-like"/>
</dbReference>
<evidence type="ECO:0000313" key="2">
    <source>
        <dbReference type="EMBL" id="GAA5058127.1"/>
    </source>
</evidence>
<proteinExistence type="predicted"/>
<protein>
    <recommendedName>
        <fullName evidence="4">Copper chaperone PCu(A)C</fullName>
    </recommendedName>
</protein>
<feature type="signal peptide" evidence="1">
    <location>
        <begin position="1"/>
        <end position="23"/>
    </location>
</feature>
<evidence type="ECO:0000256" key="1">
    <source>
        <dbReference type="SAM" id="SignalP"/>
    </source>
</evidence>
<feature type="chain" id="PRO_5045432539" description="Copper chaperone PCu(A)C" evidence="1">
    <location>
        <begin position="24"/>
        <end position="167"/>
    </location>
</feature>
<dbReference type="Gene3D" id="2.60.40.1890">
    <property type="entry name" value="PCu(A)C copper chaperone"/>
    <property type="match status" value="1"/>
</dbReference>
<evidence type="ECO:0000313" key="3">
    <source>
        <dbReference type="Proteomes" id="UP001500518"/>
    </source>
</evidence>
<keyword evidence="3" id="KW-1185">Reference proteome</keyword>
<dbReference type="PANTHER" id="PTHR36302">
    <property type="entry name" value="BLR7088 PROTEIN"/>
    <property type="match status" value="1"/>
</dbReference>
<dbReference type="SUPFAM" id="SSF110087">
    <property type="entry name" value="DR1885-like metal-binding protein"/>
    <property type="match status" value="1"/>
</dbReference>
<dbReference type="PANTHER" id="PTHR36302:SF1">
    <property type="entry name" value="COPPER CHAPERONE PCU(A)C"/>
    <property type="match status" value="1"/>
</dbReference>
<comment type="caution">
    <text evidence="2">The sequence shown here is derived from an EMBL/GenBank/DDBJ whole genome shotgun (WGS) entry which is preliminary data.</text>
</comment>
<reference evidence="3" key="1">
    <citation type="journal article" date="2019" name="Int. J. Syst. Evol. Microbiol.">
        <title>The Global Catalogue of Microorganisms (GCM) 10K type strain sequencing project: providing services to taxonomists for standard genome sequencing and annotation.</title>
        <authorList>
            <consortium name="The Broad Institute Genomics Platform"/>
            <consortium name="The Broad Institute Genome Sequencing Center for Infectious Disease"/>
            <person name="Wu L."/>
            <person name="Ma J."/>
        </authorList>
    </citation>
    <scope>NUCLEOTIDE SEQUENCE [LARGE SCALE GENOMIC DNA]</scope>
    <source>
        <strain evidence="3">JCM 18014</strain>
    </source>
</reference>
<dbReference type="EMBL" id="BAABHV010000017">
    <property type="protein sequence ID" value="GAA5058127.1"/>
    <property type="molecule type" value="Genomic_DNA"/>
</dbReference>